<evidence type="ECO:0000313" key="2">
    <source>
        <dbReference type="EMBL" id="KKL92809.1"/>
    </source>
</evidence>
<keyword evidence="1" id="KW-1133">Transmembrane helix</keyword>
<evidence type="ECO:0000256" key="1">
    <source>
        <dbReference type="SAM" id="Phobius"/>
    </source>
</evidence>
<keyword evidence="1" id="KW-0472">Membrane</keyword>
<dbReference type="EMBL" id="LAZR01019368">
    <property type="protein sequence ID" value="KKL92809.1"/>
    <property type="molecule type" value="Genomic_DNA"/>
</dbReference>
<proteinExistence type="predicted"/>
<organism evidence="2">
    <name type="scientific">marine sediment metagenome</name>
    <dbReference type="NCBI Taxonomy" id="412755"/>
    <lineage>
        <taxon>unclassified sequences</taxon>
        <taxon>metagenomes</taxon>
        <taxon>ecological metagenomes</taxon>
    </lineage>
</organism>
<accession>A0A0F9G2B2</accession>
<feature type="non-terminal residue" evidence="2">
    <location>
        <position position="1"/>
    </location>
</feature>
<gene>
    <name evidence="2" type="ORF">LCGC14_1880980</name>
</gene>
<dbReference type="AlphaFoldDB" id="A0A0F9G2B2"/>
<keyword evidence="1" id="KW-0812">Transmembrane</keyword>
<sequence length="830" mass="91627">PSDGSNFDSLNIFNITIEFNNTIRPNDIISNPNINYSLDGGNTYRWKNVTSIGSNQHNITINSNDVNFTNYGSVDIIINASKSYYYNQSKSLNIKITGNTSLTLSKCPDKSPYFSNEIFNITAYFNDTARNQGISGATIEVDIDGTPYISSINVTRIKDLGDGNYNITINCSDTIFRNYGLFNLRVNASKSNYYNKSESLNPIIIGNTSLIILSPSDGSIYTTVQIFNIIVQYDDVVNGTGISNATIMYSLDEGVTFFENVNVTDEGDGRYNITLYVNHSNFSIFGFIDIIINASKQNYNNLSVSLTIHRQITTTITPSNNINLGSVIRGLNISYTFNYSDTNPNPIKQATWELVSNSFNFVPFLKNYGDGNYTMFLNTTNVDVSGSPYVYIFNISSTGNETQVISLTIDVIIIQTKIVDVAWTPIIARHSGFNQTITFYFNDTTNNKPVKDVITGDVIIRNFETGIVWNRGDFNWLLINSWNNGSYTLDVSTNGLDAGLYTLEIVVSNSPNYDLDTVYITFYLRGNYANISLISIDDPGGSLTPLGPSNNFSYFVNSNLDFNFNLTEAEFGDIIVLGDADYYIIRYVNLDNSSINGFLSHSFIFVYDIPTFGTHQGFLNTSQLLPGSYSIEMLLVKKNYENSTITFYLTVKEKFSVNISIYDITDEIIAGGVFNIALNVSIIRNSPTDPLVGASVSITSIINGIPDITLIGITNSSGIAVFQFTIPLDATNLTLQVSLESEYNIQGVSIDFTGYSVNPSLSTGIPFEVILTYIIIIGAVLAIGGGSLGVYKGVIVPKKRAKARVLAEVKTLFDDAINLEHILIIYKGTG</sequence>
<comment type="caution">
    <text evidence="2">The sequence shown here is derived from an EMBL/GenBank/DDBJ whole genome shotgun (WGS) entry which is preliminary data.</text>
</comment>
<reference evidence="2" key="1">
    <citation type="journal article" date="2015" name="Nature">
        <title>Complex archaea that bridge the gap between prokaryotes and eukaryotes.</title>
        <authorList>
            <person name="Spang A."/>
            <person name="Saw J.H."/>
            <person name="Jorgensen S.L."/>
            <person name="Zaremba-Niedzwiedzka K."/>
            <person name="Martijn J."/>
            <person name="Lind A.E."/>
            <person name="van Eijk R."/>
            <person name="Schleper C."/>
            <person name="Guy L."/>
            <person name="Ettema T.J."/>
        </authorList>
    </citation>
    <scope>NUCLEOTIDE SEQUENCE</scope>
</reference>
<feature type="transmembrane region" description="Helical" evidence="1">
    <location>
        <begin position="770"/>
        <end position="791"/>
    </location>
</feature>
<protein>
    <submittedName>
        <fullName evidence="2">Uncharacterized protein</fullName>
    </submittedName>
</protein>
<feature type="non-terminal residue" evidence="2">
    <location>
        <position position="830"/>
    </location>
</feature>
<name>A0A0F9G2B2_9ZZZZ</name>